<name>A0A1F7I7M9_9BACT</name>
<dbReference type="EMBL" id="MGAE01000020">
    <property type="protein sequence ID" value="OGK39380.1"/>
    <property type="molecule type" value="Genomic_DNA"/>
</dbReference>
<reference evidence="1 2" key="1">
    <citation type="journal article" date="2016" name="Nat. Commun.">
        <title>Thousands of microbial genomes shed light on interconnected biogeochemical processes in an aquifer system.</title>
        <authorList>
            <person name="Anantharaman K."/>
            <person name="Brown C.T."/>
            <person name="Hug L.A."/>
            <person name="Sharon I."/>
            <person name="Castelle C.J."/>
            <person name="Probst A.J."/>
            <person name="Thomas B.C."/>
            <person name="Singh A."/>
            <person name="Wilkins M.J."/>
            <person name="Karaoz U."/>
            <person name="Brodie E.L."/>
            <person name="Williams K.H."/>
            <person name="Hubbard S.S."/>
            <person name="Banfield J.F."/>
        </authorList>
    </citation>
    <scope>NUCLEOTIDE SEQUENCE [LARGE SCALE GENOMIC DNA]</scope>
</reference>
<dbReference type="Proteomes" id="UP000179024">
    <property type="component" value="Unassembled WGS sequence"/>
</dbReference>
<proteinExistence type="predicted"/>
<sequence length="120" mass="13708">MSVAKNSWSIEYYGPPNGDISPVAVFIEKLPEKAQAKLSNIFDLLKEFGSQVGPPHIKKLVGLPLWEIRILGQHSARILYIIPKSETFLLLHGFIKKKQKTPRREINIAISRLNEYKSRL</sequence>
<gene>
    <name evidence="1" type="ORF">A3F34_00975</name>
</gene>
<accession>A0A1F7I7M9</accession>
<evidence type="ECO:0008006" key="3">
    <source>
        <dbReference type="Google" id="ProtNLM"/>
    </source>
</evidence>
<comment type="caution">
    <text evidence="1">The sequence shown here is derived from an EMBL/GenBank/DDBJ whole genome shotgun (WGS) entry which is preliminary data.</text>
</comment>
<organism evidence="1 2">
    <name type="scientific">Candidatus Roizmanbacteria bacterium RIFCSPHIGHO2_12_FULL_44_10</name>
    <dbReference type="NCBI Taxonomy" id="1802054"/>
    <lineage>
        <taxon>Bacteria</taxon>
        <taxon>Candidatus Roizmaniibacteriota</taxon>
    </lineage>
</organism>
<dbReference type="Pfam" id="PF05973">
    <property type="entry name" value="Gp49"/>
    <property type="match status" value="1"/>
</dbReference>
<evidence type="ECO:0000313" key="1">
    <source>
        <dbReference type="EMBL" id="OGK39380.1"/>
    </source>
</evidence>
<dbReference type="InterPro" id="IPR009241">
    <property type="entry name" value="HigB-like"/>
</dbReference>
<evidence type="ECO:0000313" key="2">
    <source>
        <dbReference type="Proteomes" id="UP000179024"/>
    </source>
</evidence>
<protein>
    <recommendedName>
        <fullName evidence="3">Addiction module toxin RelE</fullName>
    </recommendedName>
</protein>
<dbReference type="AlphaFoldDB" id="A0A1F7I7M9"/>